<dbReference type="AlphaFoldDB" id="A0A916IV40"/>
<evidence type="ECO:0000256" key="2">
    <source>
        <dbReference type="ARBA" id="ARBA00022676"/>
    </source>
</evidence>
<reference evidence="4" key="1">
    <citation type="submission" date="2021-03" db="EMBL/GenBank/DDBJ databases">
        <authorList>
            <person name="Peeters C."/>
        </authorList>
    </citation>
    <scope>NUCLEOTIDE SEQUENCE</scope>
    <source>
        <strain evidence="4">LMG 31506</strain>
    </source>
</reference>
<evidence type="ECO:0000256" key="3">
    <source>
        <dbReference type="ARBA" id="ARBA00022679"/>
    </source>
</evidence>
<evidence type="ECO:0008006" key="6">
    <source>
        <dbReference type="Google" id="ProtNLM"/>
    </source>
</evidence>
<organism evidence="4 5">
    <name type="scientific">Cupriavidus yeoncheonensis</name>
    <dbReference type="NCBI Taxonomy" id="1462994"/>
    <lineage>
        <taxon>Bacteria</taxon>
        <taxon>Pseudomonadati</taxon>
        <taxon>Pseudomonadota</taxon>
        <taxon>Betaproteobacteria</taxon>
        <taxon>Burkholderiales</taxon>
        <taxon>Burkholderiaceae</taxon>
        <taxon>Cupriavidus</taxon>
    </lineage>
</organism>
<dbReference type="CDD" id="cd03801">
    <property type="entry name" value="GT4_PimA-like"/>
    <property type="match status" value="1"/>
</dbReference>
<keyword evidence="2" id="KW-0328">Glycosyltransferase</keyword>
<dbReference type="SUPFAM" id="SSF53756">
    <property type="entry name" value="UDP-Glycosyltransferase/glycogen phosphorylase"/>
    <property type="match status" value="1"/>
</dbReference>
<dbReference type="EMBL" id="CAJPUY010000011">
    <property type="protein sequence ID" value="CAG2146160.1"/>
    <property type="molecule type" value="Genomic_DNA"/>
</dbReference>
<evidence type="ECO:0000313" key="5">
    <source>
        <dbReference type="Proteomes" id="UP000672934"/>
    </source>
</evidence>
<dbReference type="RefSeq" id="WP_211948274.1">
    <property type="nucleotide sequence ID" value="NZ_CAJPUY010000011.1"/>
</dbReference>
<evidence type="ECO:0000256" key="1">
    <source>
        <dbReference type="ARBA" id="ARBA00009481"/>
    </source>
</evidence>
<proteinExistence type="inferred from homology"/>
<dbReference type="PANTHER" id="PTHR12526">
    <property type="entry name" value="GLYCOSYLTRANSFERASE"/>
    <property type="match status" value="1"/>
</dbReference>
<evidence type="ECO:0000313" key="4">
    <source>
        <dbReference type="EMBL" id="CAG2146160.1"/>
    </source>
</evidence>
<sequence>MTGARVLALTRYGRLGASSRLRGLQFLPWFERAGLSTTVQPLLPDAVLSKRYARSRYGITALLGSYARRLLALAGQRDFDLIWIEKEALPWLPAWLERALLKGIPYVLDYDDAQFHVYDLHRSNLVRRVYGGRLDALMSGARLVVAGNEYLAERARRAGADWVEIIPTVIDLNRYGIRPRPSTGGSAPLRIVWIGSPSTVRYLDGLRTALASLADRHRFVLRVIGSEFVAPGVEVECVPWTEETEAASIGDCDIGIMPLMDTPWERGKCGYKLIQYMACGLPVVASPVGVNQEIVQDGVNGFLAHSEADWVAKLSHLLESTERRHRMGSAGRGMVEQCYCVQMVGPRMAAMLSQAAASVR</sequence>
<name>A0A916IV40_9BURK</name>
<gene>
    <name evidence="4" type="ORF">LMG31506_03338</name>
</gene>
<dbReference type="Pfam" id="PF13692">
    <property type="entry name" value="Glyco_trans_1_4"/>
    <property type="match status" value="1"/>
</dbReference>
<accession>A0A916IV40</accession>
<comment type="similarity">
    <text evidence="1">Belongs to the glycosyltransferase group 1 family. Glycosyltransferase 4 subfamily.</text>
</comment>
<dbReference type="Gene3D" id="3.40.50.2000">
    <property type="entry name" value="Glycogen Phosphorylase B"/>
    <property type="match status" value="2"/>
</dbReference>
<dbReference type="PANTHER" id="PTHR12526:SF640">
    <property type="entry name" value="COLANIC ACID BIOSYNTHESIS GLYCOSYLTRANSFERASE WCAL-RELATED"/>
    <property type="match status" value="1"/>
</dbReference>
<protein>
    <recommendedName>
        <fullName evidence="6">Glycosyltransferase</fullName>
    </recommendedName>
</protein>
<keyword evidence="5" id="KW-1185">Reference proteome</keyword>
<comment type="caution">
    <text evidence="4">The sequence shown here is derived from an EMBL/GenBank/DDBJ whole genome shotgun (WGS) entry which is preliminary data.</text>
</comment>
<dbReference type="Proteomes" id="UP000672934">
    <property type="component" value="Unassembled WGS sequence"/>
</dbReference>
<keyword evidence="3" id="KW-0808">Transferase</keyword>
<dbReference type="GO" id="GO:0016757">
    <property type="term" value="F:glycosyltransferase activity"/>
    <property type="evidence" value="ECO:0007669"/>
    <property type="project" value="UniProtKB-KW"/>
</dbReference>